<dbReference type="InterPro" id="IPR017896">
    <property type="entry name" value="4Fe4S_Fe-S-bd"/>
</dbReference>
<evidence type="ECO:0000259" key="4">
    <source>
        <dbReference type="PROSITE" id="PS51379"/>
    </source>
</evidence>
<dbReference type="GO" id="GO:0046872">
    <property type="term" value="F:metal ion binding"/>
    <property type="evidence" value="ECO:0007669"/>
    <property type="project" value="UniProtKB-KW"/>
</dbReference>
<evidence type="ECO:0000256" key="2">
    <source>
        <dbReference type="ARBA" id="ARBA00023004"/>
    </source>
</evidence>
<proteinExistence type="predicted"/>
<sequence>MRFLSRSQLEQLIRRLAETKTVYLPYRTGERINYHRYDGNVDHDALAGIRPTSSLKNFLFPPSEFVASFPKEVRKSIPEQIVIGPKQCDIYGVWVYDRIFGQGEFQDPFYLERKKQLFLISVDCPTPAESCFCNLVDLTPWVEAGSDLNLTPLDDGYLIDPVSKRGKEFLESKGLGSEPTEGQLKAREESRKRAMARLEEINRGKRLREQLPDDDEFWMEKLDGCVECFSCLFACPTCYCFLLYDVKAKKGFDRIRVWDACYYAAYARVGGGMNPRPDFLSRFKNRFHCKFEYFKQYHDRFACSGCGRCLKGCSANIDIREIVWQ</sequence>
<dbReference type="PROSITE" id="PS51379">
    <property type="entry name" value="4FE4S_FER_2"/>
    <property type="match status" value="1"/>
</dbReference>
<comment type="caution">
    <text evidence="5">The sequence shown here is derived from an EMBL/GenBank/DDBJ whole genome shotgun (WGS) entry which is preliminary data.</text>
</comment>
<keyword evidence="3" id="KW-0411">Iron-sulfur</keyword>
<evidence type="ECO:0000256" key="1">
    <source>
        <dbReference type="ARBA" id="ARBA00022723"/>
    </source>
</evidence>
<dbReference type="Proteomes" id="UP000268469">
    <property type="component" value="Unassembled WGS sequence"/>
</dbReference>
<dbReference type="PANTHER" id="PTHR40447">
    <property type="entry name" value="ANAEROBIC SULFITE REDUCTASE SUBUNIT A"/>
    <property type="match status" value="1"/>
</dbReference>
<reference evidence="5 6" key="1">
    <citation type="submission" date="2018-06" db="EMBL/GenBank/DDBJ databases">
        <title>Extensive metabolic versatility and redundancy in microbially diverse, dynamic hydrothermal sediments.</title>
        <authorList>
            <person name="Dombrowski N."/>
            <person name="Teske A."/>
            <person name="Baker B.J."/>
        </authorList>
    </citation>
    <scope>NUCLEOTIDE SEQUENCE [LARGE SCALE GENOMIC DNA]</scope>
    <source>
        <strain evidence="5">B36_G15</strain>
    </source>
</reference>
<dbReference type="GO" id="GO:0051536">
    <property type="term" value="F:iron-sulfur cluster binding"/>
    <property type="evidence" value="ECO:0007669"/>
    <property type="project" value="UniProtKB-KW"/>
</dbReference>
<gene>
    <name evidence="5" type="ORF">DRP53_00255</name>
</gene>
<evidence type="ECO:0000256" key="3">
    <source>
        <dbReference type="ARBA" id="ARBA00023014"/>
    </source>
</evidence>
<dbReference type="InterPro" id="IPR017900">
    <property type="entry name" value="4Fe4S_Fe_S_CS"/>
</dbReference>
<evidence type="ECO:0000313" key="5">
    <source>
        <dbReference type="EMBL" id="RKX71859.1"/>
    </source>
</evidence>
<keyword evidence="2" id="KW-0408">Iron</keyword>
<accession>A0A660SM60</accession>
<dbReference type="SUPFAM" id="SSF54862">
    <property type="entry name" value="4Fe-4S ferredoxins"/>
    <property type="match status" value="1"/>
</dbReference>
<dbReference type="EMBL" id="QNBE01000001">
    <property type="protein sequence ID" value="RKX71859.1"/>
    <property type="molecule type" value="Genomic_DNA"/>
</dbReference>
<dbReference type="AlphaFoldDB" id="A0A660SM60"/>
<dbReference type="PANTHER" id="PTHR40447:SF1">
    <property type="entry name" value="ANAEROBIC SULFITE REDUCTASE SUBUNIT A"/>
    <property type="match status" value="1"/>
</dbReference>
<protein>
    <recommendedName>
        <fullName evidence="4">4Fe-4S ferredoxin-type domain-containing protein</fullName>
    </recommendedName>
</protein>
<name>A0A660SM60_UNCW3</name>
<dbReference type="PROSITE" id="PS00198">
    <property type="entry name" value="4FE4S_FER_1"/>
    <property type="match status" value="1"/>
</dbReference>
<evidence type="ECO:0000313" key="6">
    <source>
        <dbReference type="Proteomes" id="UP000268469"/>
    </source>
</evidence>
<feature type="domain" description="4Fe-4S ferredoxin-type" evidence="4">
    <location>
        <begin position="294"/>
        <end position="322"/>
    </location>
</feature>
<organism evidence="5 6">
    <name type="scientific">candidate division WOR-3 bacterium</name>
    <dbReference type="NCBI Taxonomy" id="2052148"/>
    <lineage>
        <taxon>Bacteria</taxon>
        <taxon>Bacteria division WOR-3</taxon>
    </lineage>
</organism>
<dbReference type="Pfam" id="PF17179">
    <property type="entry name" value="Fer4_22"/>
    <property type="match status" value="1"/>
</dbReference>
<keyword evidence="1" id="KW-0479">Metal-binding</keyword>